<evidence type="ECO:0000313" key="2">
    <source>
        <dbReference type="Proteomes" id="UP000034789"/>
    </source>
</evidence>
<dbReference type="Proteomes" id="UP000034789">
    <property type="component" value="Unassembled WGS sequence"/>
</dbReference>
<gene>
    <name evidence="1" type="ORF">UY98_C0037G0013</name>
</gene>
<comment type="caution">
    <text evidence="1">The sequence shown here is derived from an EMBL/GenBank/DDBJ whole genome shotgun (WGS) entry which is preliminary data.</text>
</comment>
<name>A0A0G2AWF4_9BACT</name>
<sequence>MAQKEQQKDRQEEKMKLLATKLRGICGILRSPPCFAKATQGSPLAFIPVASYGVFGEGE</sequence>
<reference evidence="1 2" key="1">
    <citation type="journal article" date="2015" name="Nature">
        <title>rRNA introns, odd ribosomes, and small enigmatic genomes across a large radiation of phyla.</title>
        <authorList>
            <person name="Brown C.T."/>
            <person name="Hug L.A."/>
            <person name="Thomas B.C."/>
            <person name="Sharon I."/>
            <person name="Castelle C.J."/>
            <person name="Singh A."/>
            <person name="Wilkins M.J."/>
            <person name="Williams K.H."/>
            <person name="Banfield J.F."/>
        </authorList>
    </citation>
    <scope>NUCLEOTIDE SEQUENCE [LARGE SCALE GENOMIC DNA]</scope>
</reference>
<dbReference type="AlphaFoldDB" id="A0A0G2AWF4"/>
<accession>A0A0G2AWF4</accession>
<evidence type="ECO:0000313" key="1">
    <source>
        <dbReference type="EMBL" id="KKW45842.1"/>
    </source>
</evidence>
<protein>
    <submittedName>
        <fullName evidence="1">Uncharacterized protein</fullName>
    </submittedName>
</protein>
<organism evidence="1 2">
    <name type="scientific">Candidatus Kaiserbacteria bacterium GW2011_GWA2_58_9</name>
    <dbReference type="NCBI Taxonomy" id="1618672"/>
    <lineage>
        <taxon>Bacteria</taxon>
        <taxon>Candidatus Kaiseribacteriota</taxon>
    </lineage>
</organism>
<proteinExistence type="predicted"/>
<dbReference type="EMBL" id="LCSD01000037">
    <property type="protein sequence ID" value="KKW45842.1"/>
    <property type="molecule type" value="Genomic_DNA"/>
</dbReference>